<evidence type="ECO:0000256" key="5">
    <source>
        <dbReference type="ARBA" id="ARBA00023128"/>
    </source>
</evidence>
<evidence type="ECO:0000256" key="7">
    <source>
        <dbReference type="ARBA" id="ARBA00035267"/>
    </source>
</evidence>
<dbReference type="PANTHER" id="PTHR15893">
    <property type="entry name" value="RIBOSOMAL PROTEIN L27"/>
    <property type="match status" value="1"/>
</dbReference>
<feature type="domain" description="Large ribosomal subunit protein bL27m C-terminal" evidence="10">
    <location>
        <begin position="147"/>
        <end position="381"/>
    </location>
</feature>
<dbReference type="NCBIfam" id="TIGR00062">
    <property type="entry name" value="L27"/>
    <property type="match status" value="1"/>
</dbReference>
<dbReference type="STRING" id="1206466.K0KII5"/>
<evidence type="ECO:0000256" key="8">
    <source>
        <dbReference type="ARBA" id="ARBA00035465"/>
    </source>
</evidence>
<keyword evidence="6" id="KW-0687">Ribonucleoprotein</keyword>
<dbReference type="GO" id="GO:0006412">
    <property type="term" value="P:translation"/>
    <property type="evidence" value="ECO:0007669"/>
    <property type="project" value="InterPro"/>
</dbReference>
<comment type="subcellular location">
    <subcellularLocation>
        <location evidence="1">Mitochondrion</location>
    </subcellularLocation>
</comment>
<reference evidence="11 12" key="1">
    <citation type="journal article" date="2012" name="Eukaryot. Cell">
        <title>Draft genome sequence of Wickerhamomyces ciferrii NRRL Y-1031 F-60-10.</title>
        <authorList>
            <person name="Schneider J."/>
            <person name="Andrea H."/>
            <person name="Blom J."/>
            <person name="Jaenicke S."/>
            <person name="Ruckert C."/>
            <person name="Schorsch C."/>
            <person name="Szczepanowski R."/>
            <person name="Farwick M."/>
            <person name="Goesmann A."/>
            <person name="Puhler A."/>
            <person name="Schaffer S."/>
            <person name="Tauch A."/>
            <person name="Kohler T."/>
            <person name="Brinkrolf K."/>
        </authorList>
    </citation>
    <scope>NUCLEOTIDE SEQUENCE [LARGE SCALE GENOMIC DNA]</scope>
    <source>
        <strain evidence="12">ATCC 14091 / BCRC 22168 / CBS 111 / JCM 3599 / NBRC 0793 / NRRL Y-1031 F-60-10</strain>
    </source>
</reference>
<dbReference type="GO" id="GO:0005762">
    <property type="term" value="C:mitochondrial large ribosomal subunit"/>
    <property type="evidence" value="ECO:0007669"/>
    <property type="project" value="TreeGrafter"/>
</dbReference>
<protein>
    <recommendedName>
        <fullName evidence="7">Large ribosomal subunit protein bL27m</fullName>
    </recommendedName>
    <alternativeName>
        <fullName evidence="8">54S ribosomal protein L2, mitochondrial</fullName>
    </alternativeName>
</protein>
<keyword evidence="12" id="KW-1185">Reference proteome</keyword>
<comment type="similarity">
    <text evidence="2">Belongs to the bacterial ribosomal protein bL27 family.</text>
</comment>
<dbReference type="InterPro" id="IPR041244">
    <property type="entry name" value="Ribosomal_bL27m_C"/>
</dbReference>
<organism evidence="11 12">
    <name type="scientific">Wickerhamomyces ciferrii (strain ATCC 14091 / BCRC 22168 / CBS 111 / JCM 3599 / NBRC 0793 / NRRL Y-1031 F-60-10)</name>
    <name type="common">Yeast</name>
    <name type="synonym">Pichia ciferrii</name>
    <dbReference type="NCBI Taxonomy" id="1206466"/>
    <lineage>
        <taxon>Eukaryota</taxon>
        <taxon>Fungi</taxon>
        <taxon>Dikarya</taxon>
        <taxon>Ascomycota</taxon>
        <taxon>Saccharomycotina</taxon>
        <taxon>Saccharomycetes</taxon>
        <taxon>Phaffomycetales</taxon>
        <taxon>Wickerhamomycetaceae</taxon>
        <taxon>Wickerhamomyces</taxon>
    </lineage>
</organism>
<sequence>MAFWSANRNVSVIKSALGLASNVFSKNSTLSGPILQVRTATKRAAGSRTNMKDSAGRHLGPKKNEGQQVEPGQIIMRQRGTKFFPGENVGIGKDHTIFALEPGFVRFYYDPFHPRRRFVGVALDQESRLPTPHFAPRARRFGYVPIEDPKKASIEETHLNRKQYLAKPKLDEDLKFREQKRAKTLSQYQKDLSQIIPELEAEQLNIASEHLLLVRNHLKNGSNDTEARSTAIAVHIQNLKLSLRKREINDSEFKNSLDSYQNLISRLEKEVSFDSKYNLIKFRSEEERITLVNELRSTIEEVLKSNSKDKLQKVKDLIFNSTVLTLSEAVKFKRTFAKSVLPESIGVSESVGKNSIVTKRWNYTKQRVEVIARTKEAFLSK</sequence>
<keyword evidence="3" id="KW-0809">Transit peptide</keyword>
<dbReference type="PROSITE" id="PS00831">
    <property type="entry name" value="RIBOSOMAL_L27"/>
    <property type="match status" value="1"/>
</dbReference>
<evidence type="ECO:0000313" key="12">
    <source>
        <dbReference type="Proteomes" id="UP000009328"/>
    </source>
</evidence>
<feature type="region of interest" description="Disordered" evidence="9">
    <location>
        <begin position="41"/>
        <end position="70"/>
    </location>
</feature>
<dbReference type="InterPro" id="IPR018261">
    <property type="entry name" value="Ribosomal_bL27_CS"/>
</dbReference>
<evidence type="ECO:0000256" key="3">
    <source>
        <dbReference type="ARBA" id="ARBA00022946"/>
    </source>
</evidence>
<evidence type="ECO:0000256" key="2">
    <source>
        <dbReference type="ARBA" id="ARBA00010797"/>
    </source>
</evidence>
<gene>
    <name evidence="11" type="ORF">BN7_2330</name>
</gene>
<evidence type="ECO:0000259" key="10">
    <source>
        <dbReference type="Pfam" id="PF18471"/>
    </source>
</evidence>
<dbReference type="FunFam" id="2.40.50.100:FF:000042">
    <property type="entry name" value="50S ribosomal protein L27"/>
    <property type="match status" value="1"/>
</dbReference>
<dbReference type="Pfam" id="PF01016">
    <property type="entry name" value="Ribosomal_L27"/>
    <property type="match status" value="1"/>
</dbReference>
<dbReference type="PRINTS" id="PR00063">
    <property type="entry name" value="RIBOSOMALL27"/>
</dbReference>
<dbReference type="InterPro" id="IPR001684">
    <property type="entry name" value="Ribosomal_bL27"/>
</dbReference>
<dbReference type="AlphaFoldDB" id="K0KII5"/>
<dbReference type="HOGENOM" id="CLU_063752_0_0_1"/>
<keyword evidence="5" id="KW-0496">Mitochondrion</keyword>
<evidence type="ECO:0000256" key="4">
    <source>
        <dbReference type="ARBA" id="ARBA00022980"/>
    </source>
</evidence>
<evidence type="ECO:0000256" key="1">
    <source>
        <dbReference type="ARBA" id="ARBA00004173"/>
    </source>
</evidence>
<dbReference type="PANTHER" id="PTHR15893:SF0">
    <property type="entry name" value="LARGE RIBOSOMAL SUBUNIT PROTEIN BL27M"/>
    <property type="match status" value="1"/>
</dbReference>
<proteinExistence type="inferred from homology"/>
<dbReference type="InParanoid" id="K0KII5"/>
<dbReference type="EMBL" id="CAIF01000052">
    <property type="protein sequence ID" value="CCH42786.1"/>
    <property type="molecule type" value="Genomic_DNA"/>
</dbReference>
<name>K0KII5_WICCF</name>
<dbReference type="eggNOG" id="KOG4600">
    <property type="taxonomic scope" value="Eukaryota"/>
</dbReference>
<dbReference type="Gene3D" id="2.40.50.100">
    <property type="match status" value="1"/>
</dbReference>
<dbReference type="Pfam" id="PF18471">
    <property type="entry name" value="Ribosomal_L27_C"/>
    <property type="match status" value="1"/>
</dbReference>
<dbReference type="Proteomes" id="UP000009328">
    <property type="component" value="Unassembled WGS sequence"/>
</dbReference>
<dbReference type="FunCoup" id="K0KII5">
    <property type="interactions" value="284"/>
</dbReference>
<evidence type="ECO:0000313" key="11">
    <source>
        <dbReference type="EMBL" id="CCH42786.1"/>
    </source>
</evidence>
<accession>K0KII5</accession>
<evidence type="ECO:0000256" key="6">
    <source>
        <dbReference type="ARBA" id="ARBA00023274"/>
    </source>
</evidence>
<dbReference type="GO" id="GO:0003735">
    <property type="term" value="F:structural constituent of ribosome"/>
    <property type="evidence" value="ECO:0007669"/>
    <property type="project" value="InterPro"/>
</dbReference>
<comment type="caution">
    <text evidence="11">The sequence shown here is derived from an EMBL/GenBank/DDBJ whole genome shotgun (WGS) entry which is preliminary data.</text>
</comment>
<dbReference type="SUPFAM" id="SSF110324">
    <property type="entry name" value="Ribosomal L27 protein-like"/>
    <property type="match status" value="1"/>
</dbReference>
<evidence type="ECO:0000256" key="9">
    <source>
        <dbReference type="SAM" id="MobiDB-lite"/>
    </source>
</evidence>
<keyword evidence="4 11" id="KW-0689">Ribosomal protein</keyword>